<evidence type="ECO:0000256" key="1">
    <source>
        <dbReference type="SAM" id="Phobius"/>
    </source>
</evidence>
<keyword evidence="1" id="KW-0472">Membrane</keyword>
<name>A0A914MJA4_MELIC</name>
<feature type="transmembrane region" description="Helical" evidence="1">
    <location>
        <begin position="12"/>
        <end position="29"/>
    </location>
</feature>
<dbReference type="AlphaFoldDB" id="A0A914MJA4"/>
<dbReference type="Proteomes" id="UP000887563">
    <property type="component" value="Unplaced"/>
</dbReference>
<evidence type="ECO:0000313" key="2">
    <source>
        <dbReference type="Proteomes" id="UP000887563"/>
    </source>
</evidence>
<sequence>MWCRHVILIHRLLLKGMLWMCLACCWWWLEGRRLAHCCCSCRSSSVIGRQHCWRVAKVHVVVAAAVVVDFEKDTFLT</sequence>
<accession>A0A914MJA4</accession>
<dbReference type="WBParaSite" id="Minc3s01849g26737">
    <property type="protein sequence ID" value="Minc3s01849g26737"/>
    <property type="gene ID" value="Minc3s01849g26737"/>
</dbReference>
<evidence type="ECO:0000313" key="3">
    <source>
        <dbReference type="WBParaSite" id="Minc3s01849g26737"/>
    </source>
</evidence>
<reference evidence="3" key="1">
    <citation type="submission" date="2022-11" db="UniProtKB">
        <authorList>
            <consortium name="WormBaseParasite"/>
        </authorList>
    </citation>
    <scope>IDENTIFICATION</scope>
</reference>
<protein>
    <submittedName>
        <fullName evidence="3">Secreted protein</fullName>
    </submittedName>
</protein>
<proteinExistence type="predicted"/>
<keyword evidence="2" id="KW-1185">Reference proteome</keyword>
<keyword evidence="1" id="KW-0812">Transmembrane</keyword>
<organism evidence="2 3">
    <name type="scientific">Meloidogyne incognita</name>
    <name type="common">Southern root-knot nematode worm</name>
    <name type="synonym">Oxyuris incognita</name>
    <dbReference type="NCBI Taxonomy" id="6306"/>
    <lineage>
        <taxon>Eukaryota</taxon>
        <taxon>Metazoa</taxon>
        <taxon>Ecdysozoa</taxon>
        <taxon>Nematoda</taxon>
        <taxon>Chromadorea</taxon>
        <taxon>Rhabditida</taxon>
        <taxon>Tylenchina</taxon>
        <taxon>Tylenchomorpha</taxon>
        <taxon>Tylenchoidea</taxon>
        <taxon>Meloidogynidae</taxon>
        <taxon>Meloidogyninae</taxon>
        <taxon>Meloidogyne</taxon>
        <taxon>Meloidogyne incognita group</taxon>
    </lineage>
</organism>
<keyword evidence="1" id="KW-1133">Transmembrane helix</keyword>